<reference evidence="1" key="2">
    <citation type="journal article" date="2015" name="Fish Shellfish Immunol.">
        <title>Early steps in the European eel (Anguilla anguilla)-Vibrio vulnificus interaction in the gills: Role of the RtxA13 toxin.</title>
        <authorList>
            <person name="Callol A."/>
            <person name="Pajuelo D."/>
            <person name="Ebbesson L."/>
            <person name="Teles M."/>
            <person name="MacKenzie S."/>
            <person name="Amaro C."/>
        </authorList>
    </citation>
    <scope>NUCLEOTIDE SEQUENCE</scope>
</reference>
<reference evidence="1" key="1">
    <citation type="submission" date="2014-11" db="EMBL/GenBank/DDBJ databases">
        <authorList>
            <person name="Amaro Gonzalez C."/>
        </authorList>
    </citation>
    <scope>NUCLEOTIDE SEQUENCE</scope>
</reference>
<name>A0A0E9PNC4_ANGAN</name>
<protein>
    <submittedName>
        <fullName evidence="1">Uncharacterized protein</fullName>
    </submittedName>
</protein>
<accession>A0A0E9PNC4</accession>
<sequence length="49" mass="5113">MGTDCNLSAACHSSLTWEIGSPFSISVPNSCLSNRTDKASCYINTNGAS</sequence>
<evidence type="ECO:0000313" key="1">
    <source>
        <dbReference type="EMBL" id="JAH05590.1"/>
    </source>
</evidence>
<dbReference type="AlphaFoldDB" id="A0A0E9PNC4"/>
<proteinExistence type="predicted"/>
<dbReference type="EMBL" id="GBXM01102987">
    <property type="protein sequence ID" value="JAH05590.1"/>
    <property type="molecule type" value="Transcribed_RNA"/>
</dbReference>
<organism evidence="1">
    <name type="scientific">Anguilla anguilla</name>
    <name type="common">European freshwater eel</name>
    <name type="synonym">Muraena anguilla</name>
    <dbReference type="NCBI Taxonomy" id="7936"/>
    <lineage>
        <taxon>Eukaryota</taxon>
        <taxon>Metazoa</taxon>
        <taxon>Chordata</taxon>
        <taxon>Craniata</taxon>
        <taxon>Vertebrata</taxon>
        <taxon>Euteleostomi</taxon>
        <taxon>Actinopterygii</taxon>
        <taxon>Neopterygii</taxon>
        <taxon>Teleostei</taxon>
        <taxon>Anguilliformes</taxon>
        <taxon>Anguillidae</taxon>
        <taxon>Anguilla</taxon>
    </lineage>
</organism>